<dbReference type="InterPro" id="IPR039422">
    <property type="entry name" value="MarR/SlyA-like"/>
</dbReference>
<dbReference type="PROSITE" id="PS50995">
    <property type="entry name" value="HTH_MARR_2"/>
    <property type="match status" value="1"/>
</dbReference>
<dbReference type="Gene3D" id="1.10.10.10">
    <property type="entry name" value="Winged helix-like DNA-binding domain superfamily/Winged helix DNA-binding domain"/>
    <property type="match status" value="1"/>
</dbReference>
<evidence type="ECO:0000256" key="2">
    <source>
        <dbReference type="ARBA" id="ARBA00023125"/>
    </source>
</evidence>
<dbReference type="PANTHER" id="PTHR33164">
    <property type="entry name" value="TRANSCRIPTIONAL REGULATOR, MARR FAMILY"/>
    <property type="match status" value="1"/>
</dbReference>
<proteinExistence type="predicted"/>
<dbReference type="PRINTS" id="PR00598">
    <property type="entry name" value="HTHMARR"/>
</dbReference>
<dbReference type="PANTHER" id="PTHR33164:SF87">
    <property type="entry name" value="MULTIPLE ANTIBIOTIC RESISTANCE PROTEIN MARR"/>
    <property type="match status" value="1"/>
</dbReference>
<dbReference type="InterPro" id="IPR000835">
    <property type="entry name" value="HTH_MarR-typ"/>
</dbReference>
<dbReference type="InterPro" id="IPR023187">
    <property type="entry name" value="Tscrpt_reg_MarR-type_CS"/>
</dbReference>
<evidence type="ECO:0000259" key="4">
    <source>
        <dbReference type="PROSITE" id="PS50995"/>
    </source>
</evidence>
<protein>
    <submittedName>
        <fullName evidence="5">Transcriptional regulator SlyA</fullName>
    </submittedName>
</protein>
<dbReference type="InterPro" id="IPR036390">
    <property type="entry name" value="WH_DNA-bd_sf"/>
</dbReference>
<evidence type="ECO:0000256" key="1">
    <source>
        <dbReference type="ARBA" id="ARBA00023015"/>
    </source>
</evidence>
<dbReference type="EMBL" id="CAJNBK010000029">
    <property type="protein sequence ID" value="CAE6821529.1"/>
    <property type="molecule type" value="Genomic_DNA"/>
</dbReference>
<dbReference type="SUPFAM" id="SSF46785">
    <property type="entry name" value="Winged helix' DNA-binding domain"/>
    <property type="match status" value="1"/>
</dbReference>
<dbReference type="InterPro" id="IPR036388">
    <property type="entry name" value="WH-like_DNA-bd_sf"/>
</dbReference>
<keyword evidence="2" id="KW-0238">DNA-binding</keyword>
<accession>A0ABM8SNM7</accession>
<organism evidence="5 6">
    <name type="scientific">Paraburkholderia haematera</name>
    <dbReference type="NCBI Taxonomy" id="2793077"/>
    <lineage>
        <taxon>Bacteria</taxon>
        <taxon>Pseudomonadati</taxon>
        <taxon>Pseudomonadota</taxon>
        <taxon>Betaproteobacteria</taxon>
        <taxon>Burkholderiales</taxon>
        <taxon>Burkholderiaceae</taxon>
        <taxon>Paraburkholderia</taxon>
    </lineage>
</organism>
<reference evidence="5 6" key="1">
    <citation type="submission" date="2021-02" db="EMBL/GenBank/DDBJ databases">
        <authorList>
            <person name="Vanwijnsberghe S."/>
        </authorList>
    </citation>
    <scope>NUCLEOTIDE SEQUENCE [LARGE SCALE GENOMIC DNA]</scope>
    <source>
        <strain evidence="5 6">LMG 31837</strain>
    </source>
</reference>
<dbReference type="Pfam" id="PF01047">
    <property type="entry name" value="MarR"/>
    <property type="match status" value="1"/>
</dbReference>
<sequence>MAVLFFARLARRESNLTCLLRQLEFVLLDDVPGYTMTDGPYKADEIHLESSLGYYLTKARNVLVERMDRAVKPLGLTAQQIGVILMLSAQRANTPFELSRAMSYDSGSMTRLLDRLEKKGFVVRTRSDADRRMVKLELTPHGREAAQQLPSLGAAVLNEQLRGFSESDHAALLDLLGRFIANGIGAGASAACGLGPSQELVDASPEEPSSDHGGQ</sequence>
<dbReference type="SMART" id="SM00347">
    <property type="entry name" value="HTH_MARR"/>
    <property type="match status" value="1"/>
</dbReference>
<name>A0ABM8SNM7_9BURK</name>
<evidence type="ECO:0000256" key="3">
    <source>
        <dbReference type="ARBA" id="ARBA00023163"/>
    </source>
</evidence>
<dbReference type="PROSITE" id="PS01117">
    <property type="entry name" value="HTH_MARR_1"/>
    <property type="match status" value="1"/>
</dbReference>
<keyword evidence="6" id="KW-1185">Reference proteome</keyword>
<evidence type="ECO:0000313" key="6">
    <source>
        <dbReference type="Proteomes" id="UP000672526"/>
    </source>
</evidence>
<comment type="caution">
    <text evidence="5">The sequence shown here is derived from an EMBL/GenBank/DDBJ whole genome shotgun (WGS) entry which is preliminary data.</text>
</comment>
<feature type="domain" description="HTH marR-type" evidence="4">
    <location>
        <begin position="49"/>
        <end position="181"/>
    </location>
</feature>
<evidence type="ECO:0000313" key="5">
    <source>
        <dbReference type="EMBL" id="CAE6821529.1"/>
    </source>
</evidence>
<keyword evidence="3" id="KW-0804">Transcription</keyword>
<keyword evidence="1" id="KW-0805">Transcription regulation</keyword>
<dbReference type="Proteomes" id="UP000672526">
    <property type="component" value="Unassembled WGS sequence"/>
</dbReference>
<gene>
    <name evidence="5" type="primary">slyA_5</name>
    <name evidence="5" type="ORF">R69888_06129</name>
</gene>